<sequence>MAQTDELFEVIRDYAGQDGETQFIPVIKGEIVHVIKKEIEYYTIEKNNLIGKVPMEYLRSYK</sequence>
<dbReference type="InterPro" id="IPR001452">
    <property type="entry name" value="SH3_domain"/>
</dbReference>
<evidence type="ECO:0000313" key="4">
    <source>
        <dbReference type="Proteomes" id="UP000324800"/>
    </source>
</evidence>
<dbReference type="SUPFAM" id="SSF50044">
    <property type="entry name" value="SH3-domain"/>
    <property type="match status" value="1"/>
</dbReference>
<dbReference type="AlphaFoldDB" id="A0A5J4UYJ1"/>
<evidence type="ECO:0000259" key="2">
    <source>
        <dbReference type="Pfam" id="PF07653"/>
    </source>
</evidence>
<keyword evidence="1" id="KW-0728">SH3 domain</keyword>
<reference evidence="3 4" key="1">
    <citation type="submission" date="2019-03" db="EMBL/GenBank/DDBJ databases">
        <title>Single cell metagenomics reveals metabolic interactions within the superorganism composed of flagellate Streblomastix strix and complex community of Bacteroidetes bacteria on its surface.</title>
        <authorList>
            <person name="Treitli S.C."/>
            <person name="Kolisko M."/>
            <person name="Husnik F."/>
            <person name="Keeling P."/>
            <person name="Hampl V."/>
        </authorList>
    </citation>
    <scope>NUCLEOTIDE SEQUENCE [LARGE SCALE GENOMIC DNA]</scope>
    <source>
        <strain evidence="3">ST1C</strain>
    </source>
</reference>
<dbReference type="Pfam" id="PF07653">
    <property type="entry name" value="SH3_2"/>
    <property type="match status" value="1"/>
</dbReference>
<evidence type="ECO:0000313" key="3">
    <source>
        <dbReference type="EMBL" id="KAA6375498.1"/>
    </source>
</evidence>
<feature type="domain" description="SH3" evidence="2">
    <location>
        <begin position="10"/>
        <end position="59"/>
    </location>
</feature>
<accession>A0A5J4UYJ1</accession>
<comment type="caution">
    <text evidence="3">The sequence shown here is derived from an EMBL/GenBank/DDBJ whole genome shotgun (WGS) entry which is preliminary data.</text>
</comment>
<gene>
    <name evidence="3" type="ORF">EZS28_028974</name>
</gene>
<protein>
    <recommendedName>
        <fullName evidence="2">SH3 domain-containing protein</fullName>
    </recommendedName>
</protein>
<name>A0A5J4UYJ1_9EUKA</name>
<evidence type="ECO:0000256" key="1">
    <source>
        <dbReference type="ARBA" id="ARBA00022443"/>
    </source>
</evidence>
<proteinExistence type="predicted"/>
<dbReference type="Proteomes" id="UP000324800">
    <property type="component" value="Unassembled WGS sequence"/>
</dbReference>
<dbReference type="InterPro" id="IPR036028">
    <property type="entry name" value="SH3-like_dom_sf"/>
</dbReference>
<dbReference type="EMBL" id="SNRW01011185">
    <property type="protein sequence ID" value="KAA6375498.1"/>
    <property type="molecule type" value="Genomic_DNA"/>
</dbReference>
<feature type="non-terminal residue" evidence="3">
    <location>
        <position position="62"/>
    </location>
</feature>
<organism evidence="3 4">
    <name type="scientific">Streblomastix strix</name>
    <dbReference type="NCBI Taxonomy" id="222440"/>
    <lineage>
        <taxon>Eukaryota</taxon>
        <taxon>Metamonada</taxon>
        <taxon>Preaxostyla</taxon>
        <taxon>Oxymonadida</taxon>
        <taxon>Streblomastigidae</taxon>
        <taxon>Streblomastix</taxon>
    </lineage>
</organism>